<dbReference type="EMBL" id="BAABAQ010000002">
    <property type="protein sequence ID" value="GAA4184590.1"/>
    <property type="molecule type" value="Genomic_DNA"/>
</dbReference>
<organism evidence="2 3">
    <name type="scientific">Streptosporangium oxazolinicum</name>
    <dbReference type="NCBI Taxonomy" id="909287"/>
    <lineage>
        <taxon>Bacteria</taxon>
        <taxon>Bacillati</taxon>
        <taxon>Actinomycetota</taxon>
        <taxon>Actinomycetes</taxon>
        <taxon>Streptosporangiales</taxon>
        <taxon>Streptosporangiaceae</taxon>
        <taxon>Streptosporangium</taxon>
    </lineage>
</organism>
<evidence type="ECO:0000259" key="1">
    <source>
        <dbReference type="Pfam" id="PF19054"/>
    </source>
</evidence>
<dbReference type="InterPro" id="IPR043917">
    <property type="entry name" value="DUF5753"/>
</dbReference>
<gene>
    <name evidence="2" type="ORF">GCM10022252_13740</name>
</gene>
<name>A0ABP8AIK5_9ACTN</name>
<protein>
    <recommendedName>
        <fullName evidence="1">DUF5753 domain-containing protein</fullName>
    </recommendedName>
</protein>
<evidence type="ECO:0000313" key="2">
    <source>
        <dbReference type="EMBL" id="GAA4184590.1"/>
    </source>
</evidence>
<dbReference type="Pfam" id="PF19054">
    <property type="entry name" value="DUF5753"/>
    <property type="match status" value="1"/>
</dbReference>
<proteinExistence type="predicted"/>
<keyword evidence="3" id="KW-1185">Reference proteome</keyword>
<reference evidence="3" key="1">
    <citation type="journal article" date="2019" name="Int. J. Syst. Evol. Microbiol.">
        <title>The Global Catalogue of Microorganisms (GCM) 10K type strain sequencing project: providing services to taxonomists for standard genome sequencing and annotation.</title>
        <authorList>
            <consortium name="The Broad Institute Genomics Platform"/>
            <consortium name="The Broad Institute Genome Sequencing Center for Infectious Disease"/>
            <person name="Wu L."/>
            <person name="Ma J."/>
        </authorList>
    </citation>
    <scope>NUCLEOTIDE SEQUENCE [LARGE SCALE GENOMIC DNA]</scope>
    <source>
        <strain evidence="3">JCM 17388</strain>
    </source>
</reference>
<accession>A0ABP8AIK5</accession>
<comment type="caution">
    <text evidence="2">The sequence shown here is derived from an EMBL/GenBank/DDBJ whole genome shotgun (WGS) entry which is preliminary data.</text>
</comment>
<evidence type="ECO:0000313" key="3">
    <source>
        <dbReference type="Proteomes" id="UP001501251"/>
    </source>
</evidence>
<dbReference type="Proteomes" id="UP001501251">
    <property type="component" value="Unassembled WGS sequence"/>
</dbReference>
<sequence>MSRGGRRAETAVGTAQITAERFERLAEAGRRPNVMLQILPYQAGAHQAMTGSFTVVGFPASSDLDVIYLENMSSGLCLEDAVNVRRYVSVFDYLRAAALSPADTATMLMNALNTLA</sequence>
<feature type="domain" description="DUF5753" evidence="1">
    <location>
        <begin position="11"/>
        <end position="108"/>
    </location>
</feature>